<evidence type="ECO:0000313" key="2">
    <source>
        <dbReference type="Proteomes" id="UP001279410"/>
    </source>
</evidence>
<dbReference type="EMBL" id="BRZM01003634">
    <property type="protein sequence ID" value="GLD51157.1"/>
    <property type="molecule type" value="Genomic_DNA"/>
</dbReference>
<keyword evidence="2" id="KW-1185">Reference proteome</keyword>
<organism evidence="1 2">
    <name type="scientific">Lates japonicus</name>
    <name type="common">Japanese lates</name>
    <dbReference type="NCBI Taxonomy" id="270547"/>
    <lineage>
        <taxon>Eukaryota</taxon>
        <taxon>Metazoa</taxon>
        <taxon>Chordata</taxon>
        <taxon>Craniata</taxon>
        <taxon>Vertebrata</taxon>
        <taxon>Euteleostomi</taxon>
        <taxon>Actinopterygii</taxon>
        <taxon>Neopterygii</taxon>
        <taxon>Teleostei</taxon>
        <taxon>Neoteleostei</taxon>
        <taxon>Acanthomorphata</taxon>
        <taxon>Carangaria</taxon>
        <taxon>Carangaria incertae sedis</taxon>
        <taxon>Centropomidae</taxon>
        <taxon>Lates</taxon>
    </lineage>
</organism>
<proteinExistence type="predicted"/>
<dbReference type="AlphaFoldDB" id="A0AAD3MC24"/>
<keyword evidence="1" id="KW-0675">Receptor</keyword>
<reference evidence="1" key="1">
    <citation type="submission" date="2022-08" db="EMBL/GenBank/DDBJ databases">
        <title>Genome sequencing of akame (Lates japonicus).</title>
        <authorList>
            <person name="Hashiguchi Y."/>
            <person name="Takahashi H."/>
        </authorList>
    </citation>
    <scope>NUCLEOTIDE SEQUENCE</scope>
    <source>
        <strain evidence="1">Kochi</strain>
    </source>
</reference>
<comment type="caution">
    <text evidence="1">The sequence shown here is derived from an EMBL/GenBank/DDBJ whole genome shotgun (WGS) entry which is preliminary data.</text>
</comment>
<name>A0AAD3MC24_LATJO</name>
<sequence length="159" mass="17295">MLQVVTGMQQQEAGQAQPLPLLWEHPDLGSKVPCRGRMGPNGAPGLTARARQMLQSPMMANGRCTQRPQGDLLCNLGLASSDGRRVSEGSDVPTCTALKDFDGLEEIDGPNHIEPDQFPRIIHDVRPKAPMYTNNLVRHPTWPKGLPSAPAKGRLPPHV</sequence>
<gene>
    <name evidence="1" type="ORF">AKAME5_002808200</name>
</gene>
<evidence type="ECO:0000313" key="1">
    <source>
        <dbReference type="EMBL" id="GLD51157.1"/>
    </source>
</evidence>
<protein>
    <submittedName>
        <fullName evidence="1">Nuclear receptor coactivator 2 isoform X1</fullName>
    </submittedName>
</protein>
<dbReference type="Proteomes" id="UP001279410">
    <property type="component" value="Unassembled WGS sequence"/>
</dbReference>
<accession>A0AAD3MC24</accession>